<organism evidence="8 9">
    <name type="scientific">Gottfriedia solisilvae</name>
    <dbReference type="NCBI Taxonomy" id="1516104"/>
    <lineage>
        <taxon>Bacteria</taxon>
        <taxon>Bacillati</taxon>
        <taxon>Bacillota</taxon>
        <taxon>Bacilli</taxon>
        <taxon>Bacillales</taxon>
        <taxon>Bacillaceae</taxon>
        <taxon>Gottfriedia</taxon>
    </lineage>
</organism>
<evidence type="ECO:0000259" key="7">
    <source>
        <dbReference type="PROSITE" id="PS51462"/>
    </source>
</evidence>
<keyword evidence="5" id="KW-0460">Magnesium</keyword>
<dbReference type="InterPro" id="IPR015797">
    <property type="entry name" value="NUDIX_hydrolase-like_dom_sf"/>
</dbReference>
<dbReference type="PANTHER" id="PTHR43758">
    <property type="entry name" value="7,8-DIHYDRO-8-OXOGUANINE TRIPHOSPHATASE"/>
    <property type="match status" value="1"/>
</dbReference>
<dbReference type="OrthoDB" id="9131041at2"/>
<dbReference type="PROSITE" id="PS51462">
    <property type="entry name" value="NUDIX"/>
    <property type="match status" value="1"/>
</dbReference>
<comment type="cofactor">
    <cofactor evidence="1">
        <name>Mg(2+)</name>
        <dbReference type="ChEBI" id="CHEBI:18420"/>
    </cofactor>
</comment>
<dbReference type="NCBIfam" id="TIGR02705">
    <property type="entry name" value="nudix_YtkD"/>
    <property type="match status" value="1"/>
</dbReference>
<dbReference type="PROSITE" id="PS00893">
    <property type="entry name" value="NUDIX_BOX"/>
    <property type="match status" value="1"/>
</dbReference>
<dbReference type="Pfam" id="PF00293">
    <property type="entry name" value="NUDIX"/>
    <property type="match status" value="1"/>
</dbReference>
<dbReference type="AlphaFoldDB" id="A0A8J3AHD9"/>
<evidence type="ECO:0000313" key="9">
    <source>
        <dbReference type="Proteomes" id="UP000626244"/>
    </source>
</evidence>
<keyword evidence="3" id="KW-0479">Metal-binding</keyword>
<evidence type="ECO:0000313" key="8">
    <source>
        <dbReference type="EMBL" id="GGI09923.1"/>
    </source>
</evidence>
<dbReference type="InterPro" id="IPR000086">
    <property type="entry name" value="NUDIX_hydrolase_dom"/>
</dbReference>
<evidence type="ECO:0000256" key="3">
    <source>
        <dbReference type="ARBA" id="ARBA00022723"/>
    </source>
</evidence>
<dbReference type="EMBL" id="BMHB01000001">
    <property type="protein sequence ID" value="GGI09923.1"/>
    <property type="molecule type" value="Genomic_DNA"/>
</dbReference>
<evidence type="ECO:0000256" key="2">
    <source>
        <dbReference type="ARBA" id="ARBA00005582"/>
    </source>
</evidence>
<evidence type="ECO:0000256" key="6">
    <source>
        <dbReference type="RuleBase" id="RU003476"/>
    </source>
</evidence>
<evidence type="ECO:0000256" key="1">
    <source>
        <dbReference type="ARBA" id="ARBA00001946"/>
    </source>
</evidence>
<dbReference type="InterPro" id="IPR020084">
    <property type="entry name" value="NUDIX_hydrolase_CS"/>
</dbReference>
<proteinExistence type="inferred from homology"/>
<protein>
    <submittedName>
        <fullName evidence="8">Nucleoside triphosphatase YtkD</fullName>
    </submittedName>
</protein>
<dbReference type="Gene3D" id="3.90.79.10">
    <property type="entry name" value="Nucleoside Triphosphate Pyrophosphohydrolase"/>
    <property type="match status" value="1"/>
</dbReference>
<evidence type="ECO:0000256" key="4">
    <source>
        <dbReference type="ARBA" id="ARBA00022801"/>
    </source>
</evidence>
<accession>A0A8J3AHD9</accession>
<comment type="similarity">
    <text evidence="2 6">Belongs to the Nudix hydrolase family.</text>
</comment>
<dbReference type="GO" id="GO:0005737">
    <property type="term" value="C:cytoplasm"/>
    <property type="evidence" value="ECO:0007669"/>
    <property type="project" value="TreeGrafter"/>
</dbReference>
<dbReference type="PRINTS" id="PR00502">
    <property type="entry name" value="NUDIXFAMILY"/>
</dbReference>
<name>A0A8J3AHD9_9BACI</name>
<evidence type="ECO:0000256" key="5">
    <source>
        <dbReference type="ARBA" id="ARBA00022842"/>
    </source>
</evidence>
<dbReference type="RefSeq" id="WP_088002484.1">
    <property type="nucleotide sequence ID" value="NZ_BMHB01000001.1"/>
</dbReference>
<dbReference type="GO" id="GO:0016818">
    <property type="term" value="F:hydrolase activity, acting on acid anhydrides, in phosphorus-containing anhydrides"/>
    <property type="evidence" value="ECO:0007669"/>
    <property type="project" value="TreeGrafter"/>
</dbReference>
<dbReference type="InterPro" id="IPR020476">
    <property type="entry name" value="Nudix_hydrolase"/>
</dbReference>
<keyword evidence="4 6" id="KW-0378">Hydrolase</keyword>
<dbReference type="InterPro" id="IPR014078">
    <property type="entry name" value="Nudix_YtkD"/>
</dbReference>
<dbReference type="Proteomes" id="UP000626244">
    <property type="component" value="Unassembled WGS sequence"/>
</dbReference>
<keyword evidence="9" id="KW-1185">Reference proteome</keyword>
<comment type="caution">
    <text evidence="8">The sequence shown here is derived from an EMBL/GenBank/DDBJ whole genome shotgun (WGS) entry which is preliminary data.</text>
</comment>
<gene>
    <name evidence="8" type="ORF">GCM10007380_00210</name>
</gene>
<dbReference type="PANTHER" id="PTHR43758:SF8">
    <property type="entry name" value="8-OXO-DGTP DIPHOSPHATASE YTKD-RELATED"/>
    <property type="match status" value="1"/>
</dbReference>
<dbReference type="CDD" id="cd04665">
    <property type="entry name" value="NUDIX_RppH"/>
    <property type="match status" value="1"/>
</dbReference>
<dbReference type="SUPFAM" id="SSF55811">
    <property type="entry name" value="Nudix"/>
    <property type="match status" value="1"/>
</dbReference>
<dbReference type="GO" id="GO:0046872">
    <property type="term" value="F:metal ion binding"/>
    <property type="evidence" value="ECO:0007669"/>
    <property type="project" value="UniProtKB-KW"/>
</dbReference>
<reference evidence="9" key="1">
    <citation type="journal article" date="2019" name="Int. J. Syst. Evol. Microbiol.">
        <title>The Global Catalogue of Microorganisms (GCM) 10K type strain sequencing project: providing services to taxonomists for standard genome sequencing and annotation.</title>
        <authorList>
            <consortium name="The Broad Institute Genomics Platform"/>
            <consortium name="The Broad Institute Genome Sequencing Center for Infectious Disease"/>
            <person name="Wu L."/>
            <person name="Ma J."/>
        </authorList>
    </citation>
    <scope>NUCLEOTIDE SEQUENCE [LARGE SCALE GENOMIC DNA]</scope>
    <source>
        <strain evidence="9">CGMCC 1.14993</strain>
    </source>
</reference>
<sequence>MYTFKDFYHNTVELSFEKHPFSPNPKHVWVICKYKDQWLLTDHQRRGYEFPGGKVEEGESPEQAAVREVLEETGGSVSSINYLGQYRVTGKDKIIIKNIYFANIGELLTQQHYFETNGPVLFKDFPPSIKKDRRFSFIMRDEVFSHSLSYLNSIVKDAK</sequence>
<feature type="domain" description="Nudix hydrolase" evidence="7">
    <location>
        <begin position="11"/>
        <end position="159"/>
    </location>
</feature>